<reference evidence="2" key="2">
    <citation type="submission" date="2006-09" db="EMBL/GenBank/DDBJ databases">
        <title>The genome sequence of Plasmodium falciparum Dd2.</title>
        <authorList>
            <consortium name="The Broad Institute Genome Sequencing Platform"/>
            <person name="Birren B."/>
            <person name="Lander E."/>
            <person name="Galagan J."/>
            <person name="Nusbaum C."/>
            <person name="Devon K."/>
            <person name="Henn M."/>
            <person name="Jaffe D."/>
            <person name="Butler J."/>
            <person name="Alvarez P."/>
            <person name="Gnerre S."/>
            <person name="Grabherr M."/>
            <person name="Kleber M."/>
            <person name="Mauceli E."/>
            <person name="Brockman W."/>
            <person name="MacCallum I.A."/>
            <person name="Rounsley S."/>
            <person name="Young S."/>
            <person name="LaButti K."/>
            <person name="Pushparaj V."/>
            <person name="DeCaprio D."/>
            <person name="Crawford M."/>
            <person name="Koehrsen M."/>
            <person name="Engels R."/>
            <person name="Montgomery P."/>
            <person name="Pearson M."/>
            <person name="Howarth C."/>
            <person name="Larson L."/>
            <person name="Luoma S."/>
            <person name="White J."/>
            <person name="Kodira C."/>
            <person name="Zeng Q."/>
            <person name="O'Leary S."/>
            <person name="Yandava C."/>
            <person name="Alvarado L."/>
            <person name="Wirth D."/>
            <person name="Volkman S."/>
            <person name="Hartl D."/>
        </authorList>
    </citation>
    <scope>NUCLEOTIDE SEQUENCE [LARGE SCALE GENOMIC DNA]</scope>
</reference>
<sequence length="49" mass="5660">MSINLMYSDRPADYGSSLHNEPLHLSIHCSGHLLMVAFTDKFKNFPYFI</sequence>
<name>A0A0L7M9R2_PLAF4</name>
<dbReference type="AlphaFoldDB" id="A0A0L7M9R2"/>
<reference evidence="2" key="1">
    <citation type="submission" date="2006-09" db="EMBL/GenBank/DDBJ databases">
        <title>Annotation of Plasmodium falciparum Dd2.</title>
        <authorList>
            <consortium name="The Broad Institute Genome Sequencing Platform"/>
            <person name="Volkman S.K."/>
            <person name="Neafsey D.E."/>
            <person name="Dash A.P."/>
            <person name="Chitnis C.E."/>
            <person name="Hartl D.L."/>
            <person name="Young S.K."/>
            <person name="Zeng Q."/>
            <person name="Koehrsen M."/>
            <person name="Alvarado L."/>
            <person name="Berlin A."/>
            <person name="Borenstein D."/>
            <person name="Chapman S.B."/>
            <person name="Chen Z."/>
            <person name="Engels R."/>
            <person name="Freedman E."/>
            <person name="Gellesch M."/>
            <person name="Goldberg J."/>
            <person name="Griggs A."/>
            <person name="Gujja S."/>
            <person name="Heilman E.R."/>
            <person name="Heiman D.I."/>
            <person name="Howarth C."/>
            <person name="Jen D."/>
            <person name="Larson L."/>
            <person name="Mehta T."/>
            <person name="Neiman D."/>
            <person name="Park D."/>
            <person name="Pearson M."/>
            <person name="Roberts A."/>
            <person name="Saif S."/>
            <person name="Shea T."/>
            <person name="Shenoy N."/>
            <person name="Sisk P."/>
            <person name="Stolte C."/>
            <person name="Sykes S."/>
            <person name="Walk T."/>
            <person name="White J."/>
            <person name="Yandava C."/>
            <person name="Haas B."/>
            <person name="Henn M.R."/>
            <person name="Nusbaum C."/>
            <person name="Birren B."/>
        </authorList>
    </citation>
    <scope>NUCLEOTIDE SEQUENCE [LARGE SCALE GENOMIC DNA]</scope>
</reference>
<accession>A0A0L7M9R2</accession>
<evidence type="ECO:0000313" key="1">
    <source>
        <dbReference type="EMBL" id="KOB89561.1"/>
    </source>
</evidence>
<gene>
    <name evidence="1" type="ORF">PFDG_05111</name>
</gene>
<protein>
    <submittedName>
        <fullName evidence="1">Uncharacterized protein</fullName>
    </submittedName>
</protein>
<dbReference type="Proteomes" id="UP000054282">
    <property type="component" value="Unassembled WGS sequence"/>
</dbReference>
<organism evidence="1 2">
    <name type="scientific">Plasmodium falciparum (isolate Dd2)</name>
    <dbReference type="NCBI Taxonomy" id="57267"/>
    <lineage>
        <taxon>Eukaryota</taxon>
        <taxon>Sar</taxon>
        <taxon>Alveolata</taxon>
        <taxon>Apicomplexa</taxon>
        <taxon>Aconoidasida</taxon>
        <taxon>Haemosporida</taxon>
        <taxon>Plasmodiidae</taxon>
        <taxon>Plasmodium</taxon>
        <taxon>Plasmodium (Laverania)</taxon>
    </lineage>
</organism>
<evidence type="ECO:0000313" key="2">
    <source>
        <dbReference type="Proteomes" id="UP000054282"/>
    </source>
</evidence>
<dbReference type="KEGG" id="pfd:PFDG_05111"/>
<dbReference type="EMBL" id="GG702667">
    <property type="protein sequence ID" value="KOB89561.1"/>
    <property type="molecule type" value="Genomic_DNA"/>
</dbReference>
<proteinExistence type="predicted"/>